<dbReference type="PRINTS" id="PR00036">
    <property type="entry name" value="HTHLACI"/>
</dbReference>
<dbReference type="InterPro" id="IPR001387">
    <property type="entry name" value="Cro/C1-type_HTH"/>
</dbReference>
<evidence type="ECO:0000259" key="6">
    <source>
        <dbReference type="PROSITE" id="PS50943"/>
    </source>
</evidence>
<dbReference type="Proteomes" id="UP000703038">
    <property type="component" value="Unassembled WGS sequence"/>
</dbReference>
<dbReference type="InterPro" id="IPR010982">
    <property type="entry name" value="Lambda_DNA-bd_dom_sf"/>
</dbReference>
<dbReference type="PROSITE" id="PS00356">
    <property type="entry name" value="HTH_LACI_1"/>
    <property type="match status" value="1"/>
</dbReference>
<dbReference type="EMBL" id="JAFBBK010000001">
    <property type="protein sequence ID" value="MBM7415855.1"/>
    <property type="molecule type" value="Genomic_DNA"/>
</dbReference>
<dbReference type="PANTHER" id="PTHR30146:SF148">
    <property type="entry name" value="HTH-TYPE TRANSCRIPTIONAL REPRESSOR PURR-RELATED"/>
    <property type="match status" value="1"/>
</dbReference>
<dbReference type="SUPFAM" id="SSF53822">
    <property type="entry name" value="Periplasmic binding protein-like I"/>
    <property type="match status" value="1"/>
</dbReference>
<evidence type="ECO:0000256" key="4">
    <source>
        <dbReference type="ARBA" id="ARBA00023163"/>
    </source>
</evidence>
<dbReference type="PANTHER" id="PTHR30146">
    <property type="entry name" value="LACI-RELATED TRANSCRIPTIONAL REPRESSOR"/>
    <property type="match status" value="1"/>
</dbReference>
<feature type="domain" description="HTH cro/C1-type" evidence="6">
    <location>
        <begin position="3"/>
        <end position="46"/>
    </location>
</feature>
<feature type="domain" description="HTH lacI-type" evidence="5">
    <location>
        <begin position="2"/>
        <end position="56"/>
    </location>
</feature>
<evidence type="ECO:0000256" key="1">
    <source>
        <dbReference type="ARBA" id="ARBA00022491"/>
    </source>
</evidence>
<keyword evidence="8" id="KW-1185">Reference proteome</keyword>
<dbReference type="InterPro" id="IPR028082">
    <property type="entry name" value="Peripla_BP_I"/>
</dbReference>
<dbReference type="CDD" id="cd06267">
    <property type="entry name" value="PBP1_LacI_sugar_binding-like"/>
    <property type="match status" value="1"/>
</dbReference>
<comment type="caution">
    <text evidence="7">The sequence shown here is derived from an EMBL/GenBank/DDBJ whole genome shotgun (WGS) entry which is preliminary data.</text>
</comment>
<dbReference type="Pfam" id="PF00532">
    <property type="entry name" value="Peripla_BP_1"/>
    <property type="match status" value="1"/>
</dbReference>
<keyword evidence="3" id="KW-0238">DNA-binding</keyword>
<protein>
    <submittedName>
        <fullName evidence="7">LacI family transcriptional regulator</fullName>
    </submittedName>
</protein>
<dbReference type="Pfam" id="PF00356">
    <property type="entry name" value="LacI"/>
    <property type="match status" value="1"/>
</dbReference>
<dbReference type="CDD" id="cd01392">
    <property type="entry name" value="HTH_LacI"/>
    <property type="match status" value="1"/>
</dbReference>
<evidence type="ECO:0000256" key="2">
    <source>
        <dbReference type="ARBA" id="ARBA00023015"/>
    </source>
</evidence>
<dbReference type="PROSITE" id="PS50943">
    <property type="entry name" value="HTH_CROC1"/>
    <property type="match status" value="1"/>
</dbReference>
<keyword evidence="2" id="KW-0805">Transcription regulation</keyword>
<proteinExistence type="predicted"/>
<dbReference type="Gene3D" id="1.10.260.40">
    <property type="entry name" value="lambda repressor-like DNA-binding domains"/>
    <property type="match status" value="1"/>
</dbReference>
<reference evidence="7 8" key="1">
    <citation type="submission" date="2021-01" db="EMBL/GenBank/DDBJ databases">
        <title>Genomics of switchgrass bacterial isolates.</title>
        <authorList>
            <person name="Shade A."/>
        </authorList>
    </citation>
    <scope>NUCLEOTIDE SEQUENCE [LARGE SCALE GENOMIC DNA]</scope>
    <source>
        <strain evidence="7 8">PvP111</strain>
    </source>
</reference>
<keyword evidence="4" id="KW-0804">Transcription</keyword>
<dbReference type="InterPro" id="IPR001761">
    <property type="entry name" value="Peripla_BP/Lac1_sug-bd_dom"/>
</dbReference>
<dbReference type="Gene3D" id="3.40.50.2300">
    <property type="match status" value="2"/>
</dbReference>
<evidence type="ECO:0000313" key="8">
    <source>
        <dbReference type="Proteomes" id="UP000703038"/>
    </source>
</evidence>
<dbReference type="SMART" id="SM00354">
    <property type="entry name" value="HTH_LACI"/>
    <property type="match status" value="1"/>
</dbReference>
<name>A0ABS2KV80_9NOCA</name>
<evidence type="ECO:0000256" key="3">
    <source>
        <dbReference type="ARBA" id="ARBA00023125"/>
    </source>
</evidence>
<organism evidence="7 8">
    <name type="scientific">Rhodococcoides corynebacterioides</name>
    <dbReference type="NCBI Taxonomy" id="53972"/>
    <lineage>
        <taxon>Bacteria</taxon>
        <taxon>Bacillati</taxon>
        <taxon>Actinomycetota</taxon>
        <taxon>Actinomycetes</taxon>
        <taxon>Mycobacteriales</taxon>
        <taxon>Nocardiaceae</taxon>
        <taxon>Rhodococcoides</taxon>
    </lineage>
</organism>
<gene>
    <name evidence="7" type="ORF">JOE42_002588</name>
</gene>
<keyword evidence="1" id="KW-0678">Repressor</keyword>
<dbReference type="SUPFAM" id="SSF47413">
    <property type="entry name" value="lambda repressor-like DNA-binding domains"/>
    <property type="match status" value="1"/>
</dbReference>
<sequence>MATMDDVARRAGVSVSTVSHVLNGTRKVNESTRERVETAITEIGYRRNVVARSLAAGRTHTVGLSISAFTNPYFGSLVHTIEAMLSDAGLVMFLGDSHDDVASERRVVDSLLDRQVDGIIVAPAAGAERNTIPAITATGTPLVLIDRALDVACDQVGPENEESARHLTEHLLELGHRRIAVVRGIDGISSSVERYAGYERALRDRGLEIDPDLVLDGASSVDVAEREVLAVMSRSPRPTAIVTMNNSMTIGSLKALRGLGLSIPGDVALVCYDDFEWSDLFEPRLTASAQDVVTLGSTAVDMLLERIGGYTGEPRRIHVPTTFHHRNSCGCTPA</sequence>
<accession>A0ABS2KV80</accession>
<evidence type="ECO:0000313" key="7">
    <source>
        <dbReference type="EMBL" id="MBM7415855.1"/>
    </source>
</evidence>
<dbReference type="InterPro" id="IPR000843">
    <property type="entry name" value="HTH_LacI"/>
</dbReference>
<dbReference type="PROSITE" id="PS50932">
    <property type="entry name" value="HTH_LACI_2"/>
    <property type="match status" value="1"/>
</dbReference>
<evidence type="ECO:0000259" key="5">
    <source>
        <dbReference type="PROSITE" id="PS50932"/>
    </source>
</evidence>